<name>A0A5C4RPS7_9GAMM</name>
<comment type="caution">
    <text evidence="1">The sequence shown here is derived from an EMBL/GenBank/DDBJ whole genome shotgun (WGS) entry which is preliminary data.</text>
</comment>
<sequence>MPPSRDSLRAAAALREQAALGQALHAPAHAWFAAALQDERGALFDWSRTLLRQYLHDPDHDLPEPLPDDDAALLLDTVDAYRRFGVGVSGHLPAALQAWYRGLPPPHQGEPP</sequence>
<dbReference type="Proteomes" id="UP000305760">
    <property type="component" value="Unassembled WGS sequence"/>
</dbReference>
<evidence type="ECO:0000313" key="2">
    <source>
        <dbReference type="Proteomes" id="UP000305760"/>
    </source>
</evidence>
<organism evidence="1 2">
    <name type="scientific">Arenimonas terrae</name>
    <dbReference type="NCBI Taxonomy" id="2546226"/>
    <lineage>
        <taxon>Bacteria</taxon>
        <taxon>Pseudomonadati</taxon>
        <taxon>Pseudomonadota</taxon>
        <taxon>Gammaproteobacteria</taxon>
        <taxon>Lysobacterales</taxon>
        <taxon>Lysobacteraceae</taxon>
        <taxon>Arenimonas</taxon>
    </lineage>
</organism>
<proteinExistence type="predicted"/>
<gene>
    <name evidence="1" type="ORF">E1B00_13270</name>
</gene>
<evidence type="ECO:0000313" key="1">
    <source>
        <dbReference type="EMBL" id="TNJ33263.1"/>
    </source>
</evidence>
<dbReference type="EMBL" id="SMDR01000003">
    <property type="protein sequence ID" value="TNJ33263.1"/>
    <property type="molecule type" value="Genomic_DNA"/>
</dbReference>
<reference evidence="1 2" key="1">
    <citation type="submission" date="2019-03" db="EMBL/GenBank/DDBJ databases">
        <title>Arenimonas daejeonensis sp. nov., isolated from compost.</title>
        <authorList>
            <person name="Jeon C.O."/>
        </authorList>
    </citation>
    <scope>NUCLEOTIDE SEQUENCE [LARGE SCALE GENOMIC DNA]</scope>
    <source>
        <strain evidence="1 2">R29</strain>
    </source>
</reference>
<protein>
    <submittedName>
        <fullName evidence="1">Uncharacterized protein</fullName>
    </submittedName>
</protein>
<dbReference type="RefSeq" id="WP_139449556.1">
    <property type="nucleotide sequence ID" value="NZ_SMDR01000003.1"/>
</dbReference>
<dbReference type="AlphaFoldDB" id="A0A5C4RPS7"/>
<keyword evidence="2" id="KW-1185">Reference proteome</keyword>
<accession>A0A5C4RPS7</accession>